<comment type="caution">
    <text evidence="4">The sequence shown here is derived from an EMBL/GenBank/DDBJ whole genome shotgun (WGS) entry which is preliminary data.</text>
</comment>
<evidence type="ECO:0000256" key="2">
    <source>
        <dbReference type="SAM" id="Phobius"/>
    </source>
</evidence>
<feature type="domain" description="Phage tail tape measure protein" evidence="3">
    <location>
        <begin position="94"/>
        <end position="298"/>
    </location>
</feature>
<dbReference type="Pfam" id="PF10145">
    <property type="entry name" value="PhageMin_Tail"/>
    <property type="match status" value="1"/>
</dbReference>
<dbReference type="PANTHER" id="PTHR37813">
    <property type="entry name" value="FELS-2 PROPHAGE PROTEIN"/>
    <property type="match status" value="1"/>
</dbReference>
<evidence type="ECO:0000313" key="5">
    <source>
        <dbReference type="Proteomes" id="UP000297477"/>
    </source>
</evidence>
<feature type="transmembrane region" description="Helical" evidence="2">
    <location>
        <begin position="466"/>
        <end position="485"/>
    </location>
</feature>
<feature type="transmembrane region" description="Helical" evidence="2">
    <location>
        <begin position="543"/>
        <end position="569"/>
    </location>
</feature>
<evidence type="ECO:0000256" key="1">
    <source>
        <dbReference type="ARBA" id="ARBA00022612"/>
    </source>
</evidence>
<accession>A0ABY2K3R4</accession>
<protein>
    <recommendedName>
        <fullName evidence="3">Phage tail tape measure protein domain-containing protein</fullName>
    </recommendedName>
</protein>
<feature type="transmembrane region" description="Helical" evidence="2">
    <location>
        <begin position="411"/>
        <end position="430"/>
    </location>
</feature>
<feature type="transmembrane region" description="Helical" evidence="2">
    <location>
        <begin position="581"/>
        <end position="608"/>
    </location>
</feature>
<keyword evidence="1" id="KW-1188">Viral release from host cell</keyword>
<keyword evidence="2" id="KW-0472">Membrane</keyword>
<evidence type="ECO:0000259" key="3">
    <source>
        <dbReference type="Pfam" id="PF10145"/>
    </source>
</evidence>
<gene>
    <name evidence="4" type="ORF">E4A49_01020</name>
</gene>
<name>A0ABY2K3R4_9MICC</name>
<proteinExistence type="predicted"/>
<keyword evidence="5" id="KW-1185">Reference proteome</keyword>
<evidence type="ECO:0000313" key="4">
    <source>
        <dbReference type="EMBL" id="TFI01629.1"/>
    </source>
</evidence>
<dbReference type="Proteomes" id="UP000297477">
    <property type="component" value="Unassembled WGS sequence"/>
</dbReference>
<sequence length="1269" mass="133654">MPQANEAVWLPVLPSFKDFGPALIKGAGKDADGAGKKVGKRFGTAIVAGVAAIGVAGVAAGTALYKVGEVFDDVTDTIRVGTGASGEALDGLVDSAKRVGQNVPASFDQVGTTVADINTRMGLTGDTLETVASQYLEAGRILGEDVDIAKTSAAFNAFGIEGEAVVGAMDHLFQVSQATGVGMNDLATVVGVNAPAMKQLGFSFEETAVLAGELDKAGLDSNKMMAAMSKGMVTLAKDGEAPQEAFKRVVGEIQGFIASGDEAAALELAGKVFGTKGAPQFIDALASGRVNLDDLTKAAGQTSDSILDVGKETMDFAEAWQLFKNNVLVWLEPLGATVFGALGTWMGVAVDAVGAFTDAWNRADGSITQGGLLGFMEALAGKVREVYDWFQLSLIPALQTFGGWVQQNSSWVGLLAVTLGTAGAAVGVLVGAFKGWAAVTGAVTAAKAALTGGMAALNAVMRANPIGVVITVLTALVAAAIYAYTQFDWFRQVVDGAWNGIKVAAAAAWEGVIRPVFEAIGGWITGTLVPAFMHFWQGAVVPAWNGIVAAIAGAWNSYILPVLTALWGFIRDVLAPAMVRLWQGVFVPVWNGIVAAVQAAAGLISTIWNGIVGFVQTGFGPVMTWLRDAVFVPVWNGIVATVQTAGTVLQGIWTALVGALQTYLAPVFTWLRDAVFIPVWNGIVAAVQTAGTVLQGIWTSLVSVVQTYLAPVFTWLWQNVFVPVWNGISGVVQFAWGMLKAIFDLLVAVVRNVLAPAFLELWQTWVVPAWNGIVAAVQTAWAAISGIFTAVVATLRQVLGPAFTWLRDSVVLPVWNAISTAISTAWSAVRAVWDSLVGFIRGALSSAFTWLRDSVVKPVWEGIRTAITTAWDGAKATLDAAVTFIRGGFANAFTWLRDSLVRPVWDGIKTAISTAWDGAKAALDAAVTFIRGGFADTFTWLRDSVVKPVWDGIKTAISTAWESGIKPILEKFQKFVRDTLPEGIRKGAEAIKKAWEKVKGFFAKPINWVIDNVWNSGIKKAFDNVATAVGSSTMLPRAPRIPGYATGGLASPGWAIVGEQGPELVNFSNPGRVYTATQTRSMLSGVGDTIGGAWNGVKAGAQWTADRAKDGVNWVKGQLVKATSAILDPLVGLVRRSVAGTIGQLLADMVANIIRKIMPWTKQHDDAQAARAEALAKAEEPKALLRDSGGNLPPGLSLVLNSTGRDEYILNHSQAATLAGAAGQGLPESLVLVVEDGEAFPAYLARKTDERIAGHVADLSQPVRQYSGT</sequence>
<feature type="transmembrane region" description="Helical" evidence="2">
    <location>
        <begin position="683"/>
        <end position="709"/>
    </location>
</feature>
<keyword evidence="2" id="KW-1133">Transmembrane helix</keyword>
<dbReference type="EMBL" id="SPKT01000001">
    <property type="protein sequence ID" value="TFI01629.1"/>
    <property type="molecule type" value="Genomic_DNA"/>
</dbReference>
<feature type="transmembrane region" description="Helical" evidence="2">
    <location>
        <begin position="779"/>
        <end position="799"/>
    </location>
</feature>
<feature type="transmembrane region" description="Helical" evidence="2">
    <location>
        <begin position="42"/>
        <end position="65"/>
    </location>
</feature>
<organism evidence="4 5">
    <name type="scientific">Micrococcus lylae</name>
    <dbReference type="NCBI Taxonomy" id="1273"/>
    <lineage>
        <taxon>Bacteria</taxon>
        <taxon>Bacillati</taxon>
        <taxon>Actinomycetota</taxon>
        <taxon>Actinomycetes</taxon>
        <taxon>Micrococcales</taxon>
        <taxon>Micrococcaceae</taxon>
        <taxon>Micrococcus</taxon>
    </lineage>
</organism>
<dbReference type="PANTHER" id="PTHR37813:SF1">
    <property type="entry name" value="FELS-2 PROPHAGE PROTEIN"/>
    <property type="match status" value="1"/>
</dbReference>
<dbReference type="RefSeq" id="WP_135103222.1">
    <property type="nucleotide sequence ID" value="NZ_SPKT01000001.1"/>
</dbReference>
<keyword evidence="2" id="KW-0812">Transmembrane</keyword>
<reference evidence="4 5" key="1">
    <citation type="submission" date="2019-03" db="EMBL/GenBank/DDBJ databases">
        <title>Reclassification of Micrococcus aloeverae and Micrococcus yunnanensis as later heterotypic synonyms of Micrococcus luteus.</title>
        <authorList>
            <person name="Huang C.-H."/>
        </authorList>
    </citation>
    <scope>NUCLEOTIDE SEQUENCE [LARGE SCALE GENOMIC DNA]</scope>
    <source>
        <strain evidence="4 5">BCRC 12151</strain>
    </source>
</reference>
<dbReference type="InterPro" id="IPR010090">
    <property type="entry name" value="Phage_tape_meas"/>
</dbReference>